<evidence type="ECO:0000256" key="1">
    <source>
        <dbReference type="SAM" id="Phobius"/>
    </source>
</evidence>
<dbReference type="AlphaFoldDB" id="A0A1Z3HRH3"/>
<evidence type="ECO:0000313" key="3">
    <source>
        <dbReference type="Proteomes" id="UP000191901"/>
    </source>
</evidence>
<feature type="transmembrane region" description="Helical" evidence="1">
    <location>
        <begin position="24"/>
        <end position="44"/>
    </location>
</feature>
<dbReference type="EMBL" id="CP021983">
    <property type="protein sequence ID" value="ASC72878.1"/>
    <property type="molecule type" value="Genomic_DNA"/>
</dbReference>
<protein>
    <submittedName>
        <fullName evidence="2">Uncharacterized protein</fullName>
    </submittedName>
</protein>
<dbReference type="KEGG" id="hhg:XM38_038380"/>
<organism evidence="2 3">
    <name type="scientific">Halomicronema hongdechloris C2206</name>
    <dbReference type="NCBI Taxonomy" id="1641165"/>
    <lineage>
        <taxon>Bacteria</taxon>
        <taxon>Bacillati</taxon>
        <taxon>Cyanobacteriota</taxon>
        <taxon>Cyanophyceae</taxon>
        <taxon>Nodosilineales</taxon>
        <taxon>Nodosilineaceae</taxon>
        <taxon>Halomicronema</taxon>
    </lineage>
</organism>
<dbReference type="Proteomes" id="UP000191901">
    <property type="component" value="Chromosome"/>
</dbReference>
<sequence>MPRLVELIESKGSLESPLEGMDGIGFQFLPLINKGFFALLGLFIGGRIVDKLLGII</sequence>
<name>A0A1Z3HRH3_9CYAN</name>
<reference evidence="2 3" key="1">
    <citation type="journal article" date="2016" name="Biochim. Biophys. Acta">
        <title>Characterization of red-shifted phycobilisomes isolated from the chlorophyll f-containing cyanobacterium Halomicronema hongdechloris.</title>
        <authorList>
            <person name="Li Y."/>
            <person name="Lin Y."/>
            <person name="Garvey C.J."/>
            <person name="Birch D."/>
            <person name="Corkery R.W."/>
            <person name="Loughlin P.C."/>
            <person name="Scheer H."/>
            <person name="Willows R.D."/>
            <person name="Chen M."/>
        </authorList>
    </citation>
    <scope>NUCLEOTIDE SEQUENCE [LARGE SCALE GENOMIC DNA]</scope>
    <source>
        <strain evidence="2 3">C2206</strain>
    </source>
</reference>
<accession>A0A1Z3HRH3</accession>
<keyword evidence="3" id="KW-1185">Reference proteome</keyword>
<keyword evidence="1" id="KW-1133">Transmembrane helix</keyword>
<evidence type="ECO:0000313" key="2">
    <source>
        <dbReference type="EMBL" id="ASC72878.1"/>
    </source>
</evidence>
<keyword evidence="1" id="KW-0812">Transmembrane</keyword>
<keyword evidence="1" id="KW-0472">Membrane</keyword>
<gene>
    <name evidence="2" type="ORF">XM38_038380</name>
</gene>
<proteinExistence type="predicted"/>